<sequence>MQDFINRFLKAWKAWSDDGKDAFLESFLDEVKSSQNDPSNFLGILEQEIKSLSQEGLKDDISSMLEVIESMKNEISQEQNNPNENVDDFMNALQDEIKEEQSISNDNPNEFVESLAQAITETQENANEHTEEKSFLEMSEDEYYEHMQEQYIQMNEYDGIARVSAELEQQEIEREEAELENKALQDYEESQIQRAEEISITEHENELAREELERYAIEGENKALEQYYESQNPDTLLYEQQVAQEQDKEKQLSNNQDLELETLRDSNIKQGLNNESIELLESLQVIRDETSEVTNSLRANDELLRPTGENTTSKIASIALEENKQLNEKETNEQELAKTQESEQEGPQEKPKITPSNDIDLKDKYANLHSFFKQTELDIKQKRIKTKLDFKESFLNYAKNHMSEDELKVLLVVSQKEPTKLTKEHINLITDCLEQAHGNKHMQDKGLQLSVKSILGHELEKEHQIVLKDYLKKSKDSLEPMDNRVYEVMQKHLDKQQAKTLKNLDSTTQSVGVNVIKEQAKANKNAEQPKNSQSEPTQEANTQDNNLDLQYHQAKEIMEQTEQYFPLDVKPKNEKIPTREQFIEMQESLYERMVEFGNHPSYFKTINEFISKAYIQQKNSTEMQMDFRDLNQKLMGGKYKSWSEHMIDAGRIINAEYARASLEFDKKRQAKQEQSKTLHPDEPWLDYDPKAHKGLQERQKSQEKAQNKGNNNDEPWIEFGKKEQARAKAHYQAMLEKERAKELAKEQNSTQKEVKKEILDYGYTQNTPAKSRKR</sequence>
<organism evidence="3">
    <name type="scientific">Helicobacter cetorum</name>
    <dbReference type="NCBI Taxonomy" id="138563"/>
    <lineage>
        <taxon>Bacteria</taxon>
        <taxon>Pseudomonadati</taxon>
        <taxon>Campylobacterota</taxon>
        <taxon>Epsilonproteobacteria</taxon>
        <taxon>Campylobacterales</taxon>
        <taxon>Helicobacteraceae</taxon>
        <taxon>Helicobacter</taxon>
    </lineage>
</organism>
<feature type="coiled-coil region" evidence="1">
    <location>
        <begin position="112"/>
        <end position="220"/>
    </location>
</feature>
<dbReference type="EMBL" id="EU015081">
    <property type="protein sequence ID" value="ABS86834.1"/>
    <property type="molecule type" value="Genomic_DNA"/>
</dbReference>
<evidence type="ECO:0000256" key="1">
    <source>
        <dbReference type="SAM" id="Coils"/>
    </source>
</evidence>
<feature type="compositionally biased region" description="Basic and acidic residues" evidence="2">
    <location>
        <begin position="668"/>
        <end position="706"/>
    </location>
</feature>
<feature type="region of interest" description="Disordered" evidence="2">
    <location>
        <begin position="668"/>
        <end position="774"/>
    </location>
</feature>
<feature type="region of interest" description="Disordered" evidence="2">
    <location>
        <begin position="322"/>
        <end position="359"/>
    </location>
</feature>
<evidence type="ECO:0000313" key="3">
    <source>
        <dbReference type="EMBL" id="ABS86834.1"/>
    </source>
</evidence>
<name>A7LH14_9HELI</name>
<protein>
    <submittedName>
        <fullName evidence="3">Uncharacterized protein</fullName>
    </submittedName>
</protein>
<feature type="compositionally biased region" description="Basic and acidic residues" evidence="2">
    <location>
        <begin position="322"/>
        <end position="352"/>
    </location>
</feature>
<gene>
    <name evidence="3" type="ORF">pz37w</name>
</gene>
<feature type="compositionally biased region" description="Basic and acidic residues" evidence="2">
    <location>
        <begin position="735"/>
        <end position="745"/>
    </location>
</feature>
<proteinExistence type="predicted"/>
<reference evidence="3" key="1">
    <citation type="submission" date="2007-07" db="EMBL/GenBank/DDBJ databases">
        <title>Plasticity zones in Helicobacters: population, sequence and functional analyses.</title>
        <authorList>
            <person name="Kersulyte D."/>
            <person name="Lee W."/>
            <person name="Subramaniam D."/>
            <person name="Kalia A."/>
            <person name="Dailidiene D."/>
            <person name="Anant S."/>
            <person name="Berg D.E."/>
        </authorList>
    </citation>
    <scope>NUCLEOTIDE SEQUENCE</scope>
    <source>
        <strain evidence="3">MIT-00-7128</strain>
    </source>
</reference>
<evidence type="ECO:0000256" key="2">
    <source>
        <dbReference type="SAM" id="MobiDB-lite"/>
    </source>
</evidence>
<accession>A7LH14</accession>
<feature type="compositionally biased region" description="Polar residues" evidence="2">
    <location>
        <begin position="525"/>
        <end position="542"/>
    </location>
</feature>
<feature type="compositionally biased region" description="Polar residues" evidence="2">
    <location>
        <begin position="763"/>
        <end position="774"/>
    </location>
</feature>
<keyword evidence="1" id="KW-0175">Coiled coil</keyword>
<dbReference type="AlphaFoldDB" id="A7LH14"/>
<feature type="region of interest" description="Disordered" evidence="2">
    <location>
        <begin position="521"/>
        <end position="542"/>
    </location>
</feature>